<evidence type="ECO:0000313" key="2">
    <source>
        <dbReference type="Proteomes" id="UP000828390"/>
    </source>
</evidence>
<gene>
    <name evidence="1" type="ORF">DPMN_098894</name>
</gene>
<accession>A0A9D4LEL7</accession>
<dbReference type="EMBL" id="JAIWYP010000003">
    <property type="protein sequence ID" value="KAH3856308.1"/>
    <property type="molecule type" value="Genomic_DNA"/>
</dbReference>
<reference evidence="1" key="2">
    <citation type="submission" date="2020-11" db="EMBL/GenBank/DDBJ databases">
        <authorList>
            <person name="McCartney M.A."/>
            <person name="Auch B."/>
            <person name="Kono T."/>
            <person name="Mallez S."/>
            <person name="Becker A."/>
            <person name="Gohl D.M."/>
            <person name="Silverstein K.A.T."/>
            <person name="Koren S."/>
            <person name="Bechman K.B."/>
            <person name="Herman A."/>
            <person name="Abrahante J.E."/>
            <person name="Garbe J."/>
        </authorList>
    </citation>
    <scope>NUCLEOTIDE SEQUENCE</scope>
    <source>
        <strain evidence="1">Duluth1</strain>
        <tissue evidence="1">Whole animal</tissue>
    </source>
</reference>
<name>A0A9D4LEL7_DREPO</name>
<proteinExistence type="predicted"/>
<dbReference type="Proteomes" id="UP000828390">
    <property type="component" value="Unassembled WGS sequence"/>
</dbReference>
<organism evidence="1 2">
    <name type="scientific">Dreissena polymorpha</name>
    <name type="common">Zebra mussel</name>
    <name type="synonym">Mytilus polymorpha</name>
    <dbReference type="NCBI Taxonomy" id="45954"/>
    <lineage>
        <taxon>Eukaryota</taxon>
        <taxon>Metazoa</taxon>
        <taxon>Spiralia</taxon>
        <taxon>Lophotrochozoa</taxon>
        <taxon>Mollusca</taxon>
        <taxon>Bivalvia</taxon>
        <taxon>Autobranchia</taxon>
        <taxon>Heteroconchia</taxon>
        <taxon>Euheterodonta</taxon>
        <taxon>Imparidentia</taxon>
        <taxon>Neoheterodontei</taxon>
        <taxon>Myida</taxon>
        <taxon>Dreissenoidea</taxon>
        <taxon>Dreissenidae</taxon>
        <taxon>Dreissena</taxon>
    </lineage>
</organism>
<protein>
    <submittedName>
        <fullName evidence="1">Uncharacterized protein</fullName>
    </submittedName>
</protein>
<keyword evidence="2" id="KW-1185">Reference proteome</keyword>
<sequence length="271" mass="29328">MCLAGLGDCLAPSHTVWESPAGAPPVLETVWQRFRLSGSFLQVPKRSGRLSGTAADNQSGVSCRCPAGIGASGTVADCLKYSYKCLDGLGTVPDCLGVSCRCPVGLGDCLVPAQTVWESPAGAPNPIWVTARYRHKLSGNLLQEIRRSWHRHRLSGSLVQVPRQSGGLLAPSQTVWESPAGAQTVWDTVWNRRRLSGSLLSIMATINEAHIRRKLGLQETPRQSATVTKSLPDRLGKSMRLQESPMTNHSLNCVLYNGEIIVPNIPWVNPS</sequence>
<reference evidence="1" key="1">
    <citation type="journal article" date="2019" name="bioRxiv">
        <title>The Genome of the Zebra Mussel, Dreissena polymorpha: A Resource for Invasive Species Research.</title>
        <authorList>
            <person name="McCartney M.A."/>
            <person name="Auch B."/>
            <person name="Kono T."/>
            <person name="Mallez S."/>
            <person name="Zhang Y."/>
            <person name="Obille A."/>
            <person name="Becker A."/>
            <person name="Abrahante J.E."/>
            <person name="Garbe J."/>
            <person name="Badalamenti J.P."/>
            <person name="Herman A."/>
            <person name="Mangelson H."/>
            <person name="Liachko I."/>
            <person name="Sullivan S."/>
            <person name="Sone E.D."/>
            <person name="Koren S."/>
            <person name="Silverstein K.A.T."/>
            <person name="Beckman K.B."/>
            <person name="Gohl D.M."/>
        </authorList>
    </citation>
    <scope>NUCLEOTIDE SEQUENCE</scope>
    <source>
        <strain evidence="1">Duluth1</strain>
        <tissue evidence="1">Whole animal</tissue>
    </source>
</reference>
<dbReference type="AlphaFoldDB" id="A0A9D4LEL7"/>
<comment type="caution">
    <text evidence="1">The sequence shown here is derived from an EMBL/GenBank/DDBJ whole genome shotgun (WGS) entry which is preliminary data.</text>
</comment>
<evidence type="ECO:0000313" key="1">
    <source>
        <dbReference type="EMBL" id="KAH3856308.1"/>
    </source>
</evidence>